<dbReference type="Pfam" id="PF07734">
    <property type="entry name" value="FBA_1"/>
    <property type="match status" value="1"/>
</dbReference>
<dbReference type="AlphaFoldDB" id="A0A8T2FJT3"/>
<gene>
    <name evidence="2" type="ORF">ISN45_At02g011970</name>
</gene>
<dbReference type="InterPro" id="IPR017451">
    <property type="entry name" value="F-box-assoc_interact_dom"/>
</dbReference>
<evidence type="ECO:0000259" key="1">
    <source>
        <dbReference type="Pfam" id="PF07734"/>
    </source>
</evidence>
<keyword evidence="3" id="KW-1185">Reference proteome</keyword>
<evidence type="ECO:0000313" key="2">
    <source>
        <dbReference type="EMBL" id="KAG7636585.1"/>
    </source>
</evidence>
<comment type="caution">
    <text evidence="2">The sequence shown here is derived from an EMBL/GenBank/DDBJ whole genome shotgun (WGS) entry which is preliminary data.</text>
</comment>
<feature type="domain" description="F-box associated beta-propeller type 1" evidence="1">
    <location>
        <begin position="10"/>
        <end position="163"/>
    </location>
</feature>
<dbReference type="EMBL" id="JAEFBK010000002">
    <property type="protein sequence ID" value="KAG7636585.1"/>
    <property type="molecule type" value="Genomic_DNA"/>
</dbReference>
<sequence>MKGCDPFQTPYFLISFGFTAERFGQVLLLPFQHHEDDDNTRTLSCVKEEKLSVLYQCMNSSAIEIWITTKIELNVVLWMPFLKVYIEPLTGLDFQFYEEPCGFFIDEEKKVFVVFELDESQAYKNAYIIGENICLKKLDLGEVRTFSSPIVCSSCYVSSLVKIKEEEEQKEREEVKANQVNNKV</sequence>
<evidence type="ECO:0000313" key="3">
    <source>
        <dbReference type="Proteomes" id="UP000694240"/>
    </source>
</evidence>
<organism evidence="2 3">
    <name type="scientific">Arabidopsis thaliana x Arabidopsis arenosa</name>
    <dbReference type="NCBI Taxonomy" id="1240361"/>
    <lineage>
        <taxon>Eukaryota</taxon>
        <taxon>Viridiplantae</taxon>
        <taxon>Streptophyta</taxon>
        <taxon>Embryophyta</taxon>
        <taxon>Tracheophyta</taxon>
        <taxon>Spermatophyta</taxon>
        <taxon>Magnoliopsida</taxon>
        <taxon>eudicotyledons</taxon>
        <taxon>Gunneridae</taxon>
        <taxon>Pentapetalae</taxon>
        <taxon>rosids</taxon>
        <taxon>malvids</taxon>
        <taxon>Brassicales</taxon>
        <taxon>Brassicaceae</taxon>
        <taxon>Camelineae</taxon>
        <taxon>Arabidopsis</taxon>
    </lineage>
</organism>
<name>A0A8T2FJT3_9BRAS</name>
<proteinExistence type="predicted"/>
<accession>A0A8T2FJT3</accession>
<dbReference type="InterPro" id="IPR006527">
    <property type="entry name" value="F-box-assoc_dom_typ1"/>
</dbReference>
<dbReference type="NCBIfam" id="TIGR01640">
    <property type="entry name" value="F_box_assoc_1"/>
    <property type="match status" value="1"/>
</dbReference>
<dbReference type="Proteomes" id="UP000694240">
    <property type="component" value="Chromosome 2"/>
</dbReference>
<protein>
    <submittedName>
        <fullName evidence="2">F-box associated domain type 1</fullName>
    </submittedName>
</protein>
<reference evidence="2 3" key="1">
    <citation type="submission" date="2020-12" db="EMBL/GenBank/DDBJ databases">
        <title>Concerted genomic and epigenomic changes stabilize Arabidopsis allopolyploids.</title>
        <authorList>
            <person name="Chen Z."/>
        </authorList>
    </citation>
    <scope>NUCLEOTIDE SEQUENCE [LARGE SCALE GENOMIC DNA]</scope>
    <source>
        <strain evidence="2">Allo738</strain>
        <tissue evidence="2">Leaf</tissue>
    </source>
</reference>